<feature type="compositionally biased region" description="Polar residues" evidence="1">
    <location>
        <begin position="18"/>
        <end position="33"/>
    </location>
</feature>
<evidence type="ECO:0000256" key="1">
    <source>
        <dbReference type="SAM" id="MobiDB-lite"/>
    </source>
</evidence>
<accession>A0ABZ0SBC5</accession>
<dbReference type="Proteomes" id="UP001432180">
    <property type="component" value="Chromosome"/>
</dbReference>
<feature type="region of interest" description="Disordered" evidence="1">
    <location>
        <begin position="1"/>
        <end position="41"/>
    </location>
</feature>
<protein>
    <submittedName>
        <fullName evidence="2">Uncharacterized protein</fullName>
    </submittedName>
</protein>
<evidence type="ECO:0000313" key="3">
    <source>
        <dbReference type="Proteomes" id="UP001432180"/>
    </source>
</evidence>
<evidence type="ECO:0000313" key="2">
    <source>
        <dbReference type="EMBL" id="WPL18323.1"/>
    </source>
</evidence>
<dbReference type="EMBL" id="CP121472">
    <property type="protein sequence ID" value="WPL18323.1"/>
    <property type="molecule type" value="Genomic_DNA"/>
</dbReference>
<proteinExistence type="predicted"/>
<sequence>MVTNGARLCLIPEPPQPRQTYSQSGAANPSGTDARSPRQPRSRVIGAGFLLWWGGGQHHELDSGSLLSLQPVGEFCDGQDGNLKLRLDCLNIAVATDQCIGLGYSCEHQKDDILGITNLR</sequence>
<keyword evidence="3" id="KW-1185">Reference proteome</keyword>
<name>A0ABZ0SBC5_9GAMM</name>
<reference evidence="2 3" key="1">
    <citation type="journal article" date="2023" name="Microorganisms">
        <title>Thiorhodovibrio frisius and Trv. litoralis spp. nov., Two Novel Members from a Clade of Fastidious Purple Sulfur Bacteria That Exhibit Unique Red-Shifted Light-Harvesting Capabilities.</title>
        <authorList>
            <person name="Methner A."/>
            <person name="Kuzyk S.B."/>
            <person name="Petersen J."/>
            <person name="Bauer S."/>
            <person name="Brinkmann H."/>
            <person name="Sichau K."/>
            <person name="Wanner G."/>
            <person name="Wolf J."/>
            <person name="Neumann-Schaal M."/>
            <person name="Henke P."/>
            <person name="Tank M."/>
            <person name="Sproer C."/>
            <person name="Bunk B."/>
            <person name="Overmann J."/>
        </authorList>
    </citation>
    <scope>NUCLEOTIDE SEQUENCE [LARGE SCALE GENOMIC DNA]</scope>
    <source>
        <strain evidence="2 3">DSM 6702</strain>
    </source>
</reference>
<gene>
    <name evidence="2" type="ORF">Thiowin_03393</name>
</gene>
<organism evidence="2 3">
    <name type="scientific">Thiorhodovibrio winogradskyi</name>
    <dbReference type="NCBI Taxonomy" id="77007"/>
    <lineage>
        <taxon>Bacteria</taxon>
        <taxon>Pseudomonadati</taxon>
        <taxon>Pseudomonadota</taxon>
        <taxon>Gammaproteobacteria</taxon>
        <taxon>Chromatiales</taxon>
        <taxon>Chromatiaceae</taxon>
        <taxon>Thiorhodovibrio</taxon>
    </lineage>
</organism>